<organism evidence="1 2">
    <name type="scientific">Ligilactobacillus salivarius GJ-24</name>
    <dbReference type="NCBI Taxonomy" id="1041521"/>
    <lineage>
        <taxon>Bacteria</taxon>
        <taxon>Bacillati</taxon>
        <taxon>Bacillota</taxon>
        <taxon>Bacilli</taxon>
        <taxon>Lactobacillales</taxon>
        <taxon>Lactobacillaceae</taxon>
        <taxon>Ligilactobacillus</taxon>
    </lineage>
</organism>
<evidence type="ECO:0000313" key="1">
    <source>
        <dbReference type="EMBL" id="EGM50871.1"/>
    </source>
</evidence>
<reference evidence="1 2" key="1">
    <citation type="journal article" date="2011" name="J. Bacteriol.">
        <title>Genome Sequence of Lactobacillus salivarius GJ-24, a Probiotic Strain Isolated from Healthy Adult Intestine.</title>
        <authorList>
            <person name="Cho Y.J."/>
            <person name="Choi J.K."/>
            <person name="Kim J.H."/>
            <person name="Lim Y.S."/>
            <person name="Ham J.S."/>
            <person name="Kang D.K."/>
            <person name="Chun J."/>
            <person name="Paik H.D."/>
            <person name="Kim G.B."/>
        </authorList>
    </citation>
    <scope>NUCLEOTIDE SEQUENCE [LARGE SCALE GENOMIC DNA]</scope>
    <source>
        <strain evidence="1 2">GJ-24</strain>
    </source>
</reference>
<evidence type="ECO:0000313" key="2">
    <source>
        <dbReference type="Proteomes" id="UP000003074"/>
    </source>
</evidence>
<dbReference type="EMBL" id="AFOI01000004">
    <property type="protein sequence ID" value="EGM50871.1"/>
    <property type="molecule type" value="Genomic_DNA"/>
</dbReference>
<proteinExistence type="predicted"/>
<dbReference type="AlphaFoldDB" id="F7QV60"/>
<name>F7QV60_9LACO</name>
<sequence>MESIPSMIVNKKPIKDITFKIHGYVKTRLVKKGIEAVKTS</sequence>
<gene>
    <name evidence="1" type="ORF">LSGJ_01419</name>
</gene>
<comment type="caution">
    <text evidence="1">The sequence shown here is derived from an EMBL/GenBank/DDBJ whole genome shotgun (WGS) entry which is preliminary data.</text>
</comment>
<dbReference type="PATRIC" id="fig|1041521.3.peg.1427"/>
<dbReference type="Proteomes" id="UP000003074">
    <property type="component" value="Unassembled WGS sequence"/>
</dbReference>
<protein>
    <submittedName>
        <fullName evidence="1">Uncharacterized protein</fullName>
    </submittedName>
</protein>
<accession>F7QV60</accession>